<evidence type="ECO:0000256" key="1">
    <source>
        <dbReference type="SAM" id="SignalP"/>
    </source>
</evidence>
<accession>A0A4P6XRP0</accession>
<sequence>MKYSMTLMTAILSVASAIPFKRYDNVTAGAVIDGEDVTITIDKYVTTTLLSSMSSLELSGPLARNQGAITSTVTEYVTTTVDGLIQTTPISTYTTTIPDLVTTSTTTHYVTITENDGSLTVSALESNIILTEASEACVCVPSTVTATVTETSEKGTNQYSTVTHTVVSSYPLIGEFTMSDSTTTITSYVELTLTELSKVPVVTGSISEFSSFNNNTLVSTVGKRGYFYEF</sequence>
<dbReference type="STRING" id="2163413.A0A4P6XRP0"/>
<evidence type="ECO:0000313" key="2">
    <source>
        <dbReference type="EMBL" id="QBM90222.1"/>
    </source>
</evidence>
<keyword evidence="1" id="KW-0732">Signal</keyword>
<gene>
    <name evidence="2" type="ORF">METSCH_E04640</name>
</gene>
<dbReference type="Proteomes" id="UP000292447">
    <property type="component" value="Chromosome V"/>
</dbReference>
<protein>
    <submittedName>
        <fullName evidence="2">Uncharacterized protein</fullName>
    </submittedName>
</protein>
<dbReference type="AlphaFoldDB" id="A0A4P6XRP0"/>
<proteinExistence type="predicted"/>
<organism evidence="2 3">
    <name type="scientific">Metschnikowia aff. pulcherrima</name>
    <dbReference type="NCBI Taxonomy" id="2163413"/>
    <lineage>
        <taxon>Eukaryota</taxon>
        <taxon>Fungi</taxon>
        <taxon>Dikarya</taxon>
        <taxon>Ascomycota</taxon>
        <taxon>Saccharomycotina</taxon>
        <taxon>Pichiomycetes</taxon>
        <taxon>Metschnikowiaceae</taxon>
        <taxon>Metschnikowia</taxon>
    </lineage>
</organism>
<keyword evidence="3" id="KW-1185">Reference proteome</keyword>
<feature type="chain" id="PRO_5020732372" evidence="1">
    <location>
        <begin position="18"/>
        <end position="230"/>
    </location>
</feature>
<evidence type="ECO:0000313" key="3">
    <source>
        <dbReference type="Proteomes" id="UP000292447"/>
    </source>
</evidence>
<name>A0A4P6XRP0_9ASCO</name>
<feature type="signal peptide" evidence="1">
    <location>
        <begin position="1"/>
        <end position="17"/>
    </location>
</feature>
<reference evidence="3" key="1">
    <citation type="submission" date="2019-03" db="EMBL/GenBank/DDBJ databases">
        <title>Snf2 controls pulcherriminic acid biosynthesis and connects pigmentation and antifungal activity of the yeast Metschnikowia pulcherrima.</title>
        <authorList>
            <person name="Gore-Lloyd D."/>
            <person name="Sumann I."/>
            <person name="Brachmann A.O."/>
            <person name="Schneeberger K."/>
            <person name="Ortiz-Merino R.A."/>
            <person name="Moreno-Beltran M."/>
            <person name="Schlaefli M."/>
            <person name="Kirner P."/>
            <person name="Santos Kron A."/>
            <person name="Wolfe K.H."/>
            <person name="Piel J."/>
            <person name="Ahrens C.H."/>
            <person name="Henk D."/>
            <person name="Freimoser F.M."/>
        </authorList>
    </citation>
    <scope>NUCLEOTIDE SEQUENCE [LARGE SCALE GENOMIC DNA]</scope>
    <source>
        <strain evidence="3">APC 1.2</strain>
    </source>
</reference>
<dbReference type="EMBL" id="CP034460">
    <property type="protein sequence ID" value="QBM90222.1"/>
    <property type="molecule type" value="Genomic_DNA"/>
</dbReference>